<dbReference type="GO" id="GO:0043015">
    <property type="term" value="F:gamma-tubulin binding"/>
    <property type="evidence" value="ECO:0007669"/>
    <property type="project" value="InterPro"/>
</dbReference>
<dbReference type="GO" id="GO:0051225">
    <property type="term" value="P:spindle assembly"/>
    <property type="evidence" value="ECO:0007669"/>
    <property type="project" value="TreeGrafter"/>
</dbReference>
<sequence>MEFFEIGHEYRETNRLADGLADLHPDTTYMELHPNDLPEGLKRITQEDIIGVYFRVILLSLYTGEAKAVVRKSLVNKIQSVFFEGVPFAASISTLTDEFHLVRVVLQMLQGYSTSLFHWDENGQKFRPQSGIYLTHLSQTSLDDILGQFVHGATCFQLVEIFIKKVDLMSLRSPPTLKAFANSVSSWLKRLRSLALKEERNMLGSSTAVTPTLLGLANALSSTSSFKQGLHFSNRILSHFCFSLCSGAEDLLDLVRRAIPCGYFDNEPLFPACGIAVHILNILYKKLNEDCLVQGGEEQAYQMLLYIFIGSLLPYIEDLDSWLYDGTLDDPFQEVCYRVSALVESILDVLQDGHGSFQAHRLVKTHVSESQVRIPAPFCIDGVSQEDHIRMTDEELTAFVEGSSETENGYASGLR</sequence>
<organism evidence="6 7">
    <name type="scientific">Kingdonia uniflora</name>
    <dbReference type="NCBI Taxonomy" id="39325"/>
    <lineage>
        <taxon>Eukaryota</taxon>
        <taxon>Viridiplantae</taxon>
        <taxon>Streptophyta</taxon>
        <taxon>Embryophyta</taxon>
        <taxon>Tracheophyta</taxon>
        <taxon>Spermatophyta</taxon>
        <taxon>Magnoliopsida</taxon>
        <taxon>Ranunculales</taxon>
        <taxon>Circaeasteraceae</taxon>
        <taxon>Kingdonia</taxon>
    </lineage>
</organism>
<dbReference type="GO" id="GO:0000278">
    <property type="term" value="P:mitotic cell cycle"/>
    <property type="evidence" value="ECO:0007669"/>
    <property type="project" value="TreeGrafter"/>
</dbReference>
<name>A0A7J7LLK2_9MAGN</name>
<comment type="caution">
    <text evidence="6">The sequence shown here is derived from an EMBL/GenBank/DDBJ whole genome shotgun (WGS) entry which is preliminary data.</text>
</comment>
<proteinExistence type="inferred from homology"/>
<keyword evidence="7" id="KW-1185">Reference proteome</keyword>
<dbReference type="Pfam" id="PF17681">
    <property type="entry name" value="GCP_N_terminal"/>
    <property type="match status" value="1"/>
</dbReference>
<evidence type="ECO:0000256" key="3">
    <source>
        <dbReference type="ARBA" id="ARBA00023212"/>
    </source>
</evidence>
<dbReference type="GO" id="GO:0000930">
    <property type="term" value="C:gamma-tubulin complex"/>
    <property type="evidence" value="ECO:0007669"/>
    <property type="project" value="TreeGrafter"/>
</dbReference>
<evidence type="ECO:0000256" key="1">
    <source>
        <dbReference type="ARBA" id="ARBA00022490"/>
    </source>
</evidence>
<evidence type="ECO:0000313" key="7">
    <source>
        <dbReference type="Proteomes" id="UP000541444"/>
    </source>
</evidence>
<dbReference type="EMBL" id="JACGCM010002205">
    <property type="protein sequence ID" value="KAF6143526.1"/>
    <property type="molecule type" value="Genomic_DNA"/>
</dbReference>
<keyword evidence="3 4" id="KW-0206">Cytoskeleton</keyword>
<evidence type="ECO:0000259" key="5">
    <source>
        <dbReference type="Pfam" id="PF17681"/>
    </source>
</evidence>
<evidence type="ECO:0000256" key="4">
    <source>
        <dbReference type="RuleBase" id="RU363050"/>
    </source>
</evidence>
<comment type="subcellular location">
    <subcellularLocation>
        <location evidence="4">Cytoplasm</location>
        <location evidence="4">Cytoskeleton</location>
        <location evidence="4">Microtubule organizing center</location>
    </subcellularLocation>
</comment>
<dbReference type="InterPro" id="IPR041470">
    <property type="entry name" value="GCP_N"/>
</dbReference>
<dbReference type="AlphaFoldDB" id="A0A7J7LLK2"/>
<evidence type="ECO:0000256" key="2">
    <source>
        <dbReference type="ARBA" id="ARBA00022701"/>
    </source>
</evidence>
<keyword evidence="1 4" id="KW-0963">Cytoplasm</keyword>
<evidence type="ECO:0000313" key="6">
    <source>
        <dbReference type="EMBL" id="KAF6143526.1"/>
    </source>
</evidence>
<comment type="similarity">
    <text evidence="4">Belongs to the TUBGCP family.</text>
</comment>
<dbReference type="PANTHER" id="PTHR19302:SF33">
    <property type="entry name" value="GAMMA-TUBULIN COMPLEX COMPONENT 5"/>
    <property type="match status" value="1"/>
</dbReference>
<dbReference type="InterPro" id="IPR007259">
    <property type="entry name" value="GCP"/>
</dbReference>
<accession>A0A7J7LLK2</accession>
<dbReference type="PANTHER" id="PTHR19302">
    <property type="entry name" value="GAMMA TUBULIN COMPLEX PROTEIN"/>
    <property type="match status" value="1"/>
</dbReference>
<dbReference type="GO" id="GO:0000922">
    <property type="term" value="C:spindle pole"/>
    <property type="evidence" value="ECO:0007669"/>
    <property type="project" value="InterPro"/>
</dbReference>
<dbReference type="OrthoDB" id="66546at2759"/>
<dbReference type="GO" id="GO:0051011">
    <property type="term" value="F:microtubule minus-end binding"/>
    <property type="evidence" value="ECO:0007669"/>
    <property type="project" value="TreeGrafter"/>
</dbReference>
<dbReference type="GO" id="GO:0005874">
    <property type="term" value="C:microtubule"/>
    <property type="evidence" value="ECO:0007669"/>
    <property type="project" value="UniProtKB-KW"/>
</dbReference>
<reference evidence="6 7" key="1">
    <citation type="journal article" date="2020" name="IScience">
        <title>Genome Sequencing of the Endangered Kingdonia uniflora (Circaeasteraceae, Ranunculales) Reveals Potential Mechanisms of Evolutionary Specialization.</title>
        <authorList>
            <person name="Sun Y."/>
            <person name="Deng T."/>
            <person name="Zhang A."/>
            <person name="Moore M.J."/>
            <person name="Landis J.B."/>
            <person name="Lin N."/>
            <person name="Zhang H."/>
            <person name="Zhang X."/>
            <person name="Huang J."/>
            <person name="Zhang X."/>
            <person name="Sun H."/>
            <person name="Wang H."/>
        </authorList>
    </citation>
    <scope>NUCLEOTIDE SEQUENCE [LARGE SCALE GENOMIC DNA]</scope>
    <source>
        <strain evidence="6">TB1705</strain>
        <tissue evidence="6">Leaf</tissue>
    </source>
</reference>
<comment type="function">
    <text evidence="4">Component of the gamma-tubulin ring complex (gTuRC) which mediates microtubule nucleation.</text>
</comment>
<dbReference type="GO" id="GO:0031122">
    <property type="term" value="P:cytoplasmic microtubule organization"/>
    <property type="evidence" value="ECO:0007669"/>
    <property type="project" value="TreeGrafter"/>
</dbReference>
<dbReference type="GO" id="GO:0007020">
    <property type="term" value="P:microtubule nucleation"/>
    <property type="evidence" value="ECO:0007669"/>
    <property type="project" value="InterPro"/>
</dbReference>
<protein>
    <recommendedName>
        <fullName evidence="4">Gamma-tubulin complex component</fullName>
    </recommendedName>
</protein>
<keyword evidence="2 4" id="KW-0493">Microtubule</keyword>
<feature type="domain" description="Gamma tubulin complex component protein N-terminal" evidence="5">
    <location>
        <begin position="102"/>
        <end position="335"/>
    </location>
</feature>
<dbReference type="GO" id="GO:0051321">
    <property type="term" value="P:meiotic cell cycle"/>
    <property type="evidence" value="ECO:0007669"/>
    <property type="project" value="TreeGrafter"/>
</dbReference>
<dbReference type="Proteomes" id="UP000541444">
    <property type="component" value="Unassembled WGS sequence"/>
</dbReference>
<gene>
    <name evidence="6" type="ORF">GIB67_029695</name>
</gene>